<evidence type="ECO:0000256" key="2">
    <source>
        <dbReference type="ARBA" id="ARBA00022490"/>
    </source>
</evidence>
<evidence type="ECO:0000256" key="7">
    <source>
        <dbReference type="ARBA" id="ARBA00022842"/>
    </source>
</evidence>
<comment type="similarity">
    <text evidence="1 10 11">Belongs to the TRAFAC class TrmE-Era-EngA-EngB-Septin-like GTPase superfamily. TrmE GTPase family.</text>
</comment>
<dbReference type="PANTHER" id="PTHR42714">
    <property type="entry name" value="TRNA MODIFICATION GTPASE GTPBP3"/>
    <property type="match status" value="1"/>
</dbReference>
<evidence type="ECO:0000256" key="10">
    <source>
        <dbReference type="HAMAP-Rule" id="MF_00379"/>
    </source>
</evidence>
<comment type="subcellular location">
    <subcellularLocation>
        <location evidence="10">Cytoplasm</location>
    </subcellularLocation>
</comment>
<proteinExistence type="inferred from homology"/>
<dbReference type="InterPro" id="IPR018948">
    <property type="entry name" value="GTP-bd_TrmE_N"/>
</dbReference>
<keyword evidence="3 10" id="KW-0819">tRNA processing</keyword>
<dbReference type="InterPro" id="IPR025867">
    <property type="entry name" value="MnmE_helical"/>
</dbReference>
<keyword evidence="8 10" id="KW-0630">Potassium</keyword>
<feature type="binding site" evidence="10">
    <location>
        <position position="90"/>
    </location>
    <ligand>
        <name>(6S)-5-formyl-5,6,7,8-tetrahydrofolate</name>
        <dbReference type="ChEBI" id="CHEBI:57457"/>
    </ligand>
</feature>
<evidence type="ECO:0000256" key="3">
    <source>
        <dbReference type="ARBA" id="ARBA00022694"/>
    </source>
</evidence>
<evidence type="ECO:0000256" key="9">
    <source>
        <dbReference type="ARBA" id="ARBA00023134"/>
    </source>
</evidence>
<dbReference type="AlphaFoldDB" id="B7TYN0"/>
<feature type="binding site" evidence="10">
    <location>
        <position position="236"/>
    </location>
    <ligand>
        <name>K(+)</name>
        <dbReference type="ChEBI" id="CHEBI:29103"/>
    </ligand>
</feature>
<dbReference type="InterPro" id="IPR027368">
    <property type="entry name" value="MnmE_dom2"/>
</dbReference>
<accession>B7TYN0</accession>
<dbReference type="Pfam" id="PF10396">
    <property type="entry name" value="TrmE_N"/>
    <property type="match status" value="1"/>
</dbReference>
<feature type="binding site" evidence="10">
    <location>
        <position position="255"/>
    </location>
    <ligand>
        <name>K(+)</name>
        <dbReference type="ChEBI" id="CHEBI:29103"/>
    </ligand>
</feature>
<keyword evidence="4 10" id="KW-0479">Metal-binding</keyword>
<comment type="function">
    <text evidence="10">Exhibits a very high intrinsic GTPase hydrolysis rate. Involved in the addition of a carboxymethylaminomethyl (cmnm) group at the wobble position (U34) of certain tRNAs, forming tRNA-cmnm(5)s(2)U34.</text>
</comment>
<evidence type="ECO:0000256" key="5">
    <source>
        <dbReference type="ARBA" id="ARBA00022741"/>
    </source>
</evidence>
<dbReference type="GO" id="GO:0005829">
    <property type="term" value="C:cytosol"/>
    <property type="evidence" value="ECO:0007669"/>
    <property type="project" value="TreeGrafter"/>
</dbReference>
<dbReference type="Pfam" id="PF12631">
    <property type="entry name" value="MnmE_helical"/>
    <property type="match status" value="1"/>
</dbReference>
<feature type="binding site" evidence="10">
    <location>
        <begin position="236"/>
        <end position="241"/>
    </location>
    <ligand>
        <name>GTP</name>
        <dbReference type="ChEBI" id="CHEBI:37565"/>
    </ligand>
</feature>
<dbReference type="PANTHER" id="PTHR42714:SF2">
    <property type="entry name" value="TRNA MODIFICATION GTPASE GTPBP3, MITOCHONDRIAL"/>
    <property type="match status" value="1"/>
</dbReference>
<feature type="binding site" evidence="10">
    <location>
        <position position="257"/>
    </location>
    <ligand>
        <name>K(+)</name>
        <dbReference type="ChEBI" id="CHEBI:29103"/>
    </ligand>
</feature>
<protein>
    <recommendedName>
        <fullName evidence="10">tRNA modification GTPase MnmE</fullName>
        <ecNumber evidence="10">3.6.-.-</ecNumber>
    </recommendedName>
</protein>
<dbReference type="CDD" id="cd14858">
    <property type="entry name" value="TrmE_N"/>
    <property type="match status" value="1"/>
</dbReference>
<dbReference type="PRINTS" id="PR00449">
    <property type="entry name" value="RASTRNSFRMNG"/>
</dbReference>
<keyword evidence="5 10" id="KW-0547">Nucleotide-binding</keyword>
<dbReference type="Pfam" id="PF01926">
    <property type="entry name" value="MMR_HSR1"/>
    <property type="match status" value="1"/>
</dbReference>
<evidence type="ECO:0000313" key="13">
    <source>
        <dbReference type="EMBL" id="ACJ46004.1"/>
    </source>
</evidence>
<sequence length="460" mass="51826">MFLEDTIAAISTPLGTGSISIIRISGPEAIEKIGKIFKFKNSKKKNNLLKELSHTIHNGFILDDKGEILDDVLISIFRKPNSFTGEDTIEINAHGGILITQLLLERVLSLGIRMACPGEFSKRAFLNNKIDLTQAESIMDLIHAQNEKALKLAQFGLQKNTFKLVSELQQDILTLLGEIEVNIDYPEYDDIPNITNQNILFRTKILIDKIQNILNCSIKNTFIKNGIKTLIIGKPNVGKSSLLNVLLNEERSIVSDIAGTTRDFVSENININGINLNLIDTAGIRETQDDLEKIGIQKAKKILKDAELVLLILDQSNVLEREDEFLLKLTENHFRILIGSKSDLPNKLNISSLKENVIFISNITKKGINSLKENILKMFKLNKVKSKDFNYFSNARHIKQLKIALNSLIMMKKTITKQLMPIDIYTIYLKEAYESLGEILGSNVKESLINELFSKFCLGK</sequence>
<dbReference type="EC" id="3.6.-.-" evidence="10"/>
<dbReference type="FunFam" id="3.40.50.300:FF:001376">
    <property type="entry name" value="tRNA modification GTPase MnmE"/>
    <property type="match status" value="1"/>
</dbReference>
<dbReference type="NCBIfam" id="TIGR00450">
    <property type="entry name" value="mnmE_trmE_thdF"/>
    <property type="match status" value="1"/>
</dbReference>
<dbReference type="InterPro" id="IPR006073">
    <property type="entry name" value="GTP-bd"/>
</dbReference>
<dbReference type="SUPFAM" id="SSF52540">
    <property type="entry name" value="P-loop containing nucleoside triphosphate hydrolases"/>
    <property type="match status" value="1"/>
</dbReference>
<dbReference type="GO" id="GO:0002098">
    <property type="term" value="P:tRNA wobble uridine modification"/>
    <property type="evidence" value="ECO:0007669"/>
    <property type="project" value="TreeGrafter"/>
</dbReference>
<comment type="cofactor">
    <cofactor evidence="10">
        <name>K(+)</name>
        <dbReference type="ChEBI" id="CHEBI:29103"/>
    </cofactor>
    <text evidence="10">Binds 1 potassium ion per subunit.</text>
</comment>
<keyword evidence="2 10" id="KW-0963">Cytoplasm</keyword>
<dbReference type="InterPro" id="IPR027266">
    <property type="entry name" value="TrmE/GcvT-like"/>
</dbReference>
<feature type="binding site" evidence="10">
    <location>
        <position position="260"/>
    </location>
    <ligand>
        <name>K(+)</name>
        <dbReference type="ChEBI" id="CHEBI:29103"/>
    </ligand>
</feature>
<feature type="binding site" evidence="10">
    <location>
        <begin position="280"/>
        <end position="283"/>
    </location>
    <ligand>
        <name>GTP</name>
        <dbReference type="ChEBI" id="CHEBI:37565"/>
    </ligand>
</feature>
<name>B7TYN0_9MOLU</name>
<dbReference type="GO" id="GO:0005525">
    <property type="term" value="F:GTP binding"/>
    <property type="evidence" value="ECO:0007669"/>
    <property type="project" value="UniProtKB-UniRule"/>
</dbReference>
<dbReference type="Gene3D" id="3.40.50.300">
    <property type="entry name" value="P-loop containing nucleotide triphosphate hydrolases"/>
    <property type="match status" value="1"/>
</dbReference>
<reference evidence="13" key="1">
    <citation type="submission" date="2008-10" db="EMBL/GenBank/DDBJ databases">
        <title>A sequence survey of the palm lethal yellowing phytoplasma ('Candidatus Phytoplasma palme') genome.</title>
        <authorList>
            <person name="Harrison N.A."/>
            <person name="Davis R.E."/>
            <person name="Helmick E.E."/>
        </authorList>
    </citation>
    <scope>NUCLEOTIDE SEQUENCE</scope>
    <source>
        <strain evidence="13">LYSS</strain>
    </source>
</reference>
<dbReference type="InterPro" id="IPR027417">
    <property type="entry name" value="P-loop_NTPase"/>
</dbReference>
<dbReference type="InterPro" id="IPR004520">
    <property type="entry name" value="GTPase_MnmE"/>
</dbReference>
<keyword evidence="7 10" id="KW-0460">Magnesium</keyword>
<evidence type="ECO:0000256" key="1">
    <source>
        <dbReference type="ARBA" id="ARBA00011043"/>
    </source>
</evidence>
<evidence type="ECO:0000256" key="8">
    <source>
        <dbReference type="ARBA" id="ARBA00022958"/>
    </source>
</evidence>
<feature type="binding site" evidence="10">
    <location>
        <position position="261"/>
    </location>
    <ligand>
        <name>Mg(2+)</name>
        <dbReference type="ChEBI" id="CHEBI:18420"/>
    </ligand>
</feature>
<keyword evidence="9 10" id="KW-0342">GTP-binding</keyword>
<dbReference type="GO" id="GO:0046872">
    <property type="term" value="F:metal ion binding"/>
    <property type="evidence" value="ECO:0007669"/>
    <property type="project" value="UniProtKB-KW"/>
</dbReference>
<dbReference type="NCBIfam" id="TIGR00231">
    <property type="entry name" value="small_GTP"/>
    <property type="match status" value="1"/>
</dbReference>
<evidence type="ECO:0000259" key="12">
    <source>
        <dbReference type="PROSITE" id="PS51709"/>
    </source>
</evidence>
<comment type="caution">
    <text evidence="10">Lacks conserved residue(s) required for the propagation of feature annotation.</text>
</comment>
<feature type="binding site" evidence="10">
    <location>
        <position position="460"/>
    </location>
    <ligand>
        <name>(6S)-5-formyl-5,6,7,8-tetrahydrofolate</name>
        <dbReference type="ChEBI" id="CHEBI:57457"/>
    </ligand>
</feature>
<comment type="subunit">
    <text evidence="10">Homodimer. Heterotetramer of two MnmE and two MnmG subunits.</text>
</comment>
<dbReference type="CDD" id="cd04164">
    <property type="entry name" value="trmE"/>
    <property type="match status" value="1"/>
</dbReference>
<feature type="binding site" evidence="10">
    <location>
        <position position="23"/>
    </location>
    <ligand>
        <name>(6S)-5-formyl-5,6,7,8-tetrahydrofolate</name>
        <dbReference type="ChEBI" id="CHEBI:57457"/>
    </ligand>
</feature>
<dbReference type="GO" id="GO:0042802">
    <property type="term" value="F:identical protein binding"/>
    <property type="evidence" value="ECO:0007669"/>
    <property type="project" value="UniProtKB-ARBA"/>
</dbReference>
<feature type="binding site" evidence="10">
    <location>
        <position position="240"/>
    </location>
    <ligand>
        <name>Mg(2+)</name>
        <dbReference type="ChEBI" id="CHEBI:18420"/>
    </ligand>
</feature>
<dbReference type="Gene3D" id="3.30.1360.120">
    <property type="entry name" value="Probable tRNA modification gtpase trme, domain 1"/>
    <property type="match status" value="1"/>
</dbReference>
<dbReference type="InterPro" id="IPR005225">
    <property type="entry name" value="Small_GTP-bd"/>
</dbReference>
<evidence type="ECO:0000256" key="6">
    <source>
        <dbReference type="ARBA" id="ARBA00022801"/>
    </source>
</evidence>
<evidence type="ECO:0000256" key="11">
    <source>
        <dbReference type="RuleBase" id="RU003313"/>
    </source>
</evidence>
<keyword evidence="6 10" id="KW-0378">Hydrolase</keyword>
<dbReference type="GO" id="GO:0003924">
    <property type="term" value="F:GTPase activity"/>
    <property type="evidence" value="ECO:0007669"/>
    <property type="project" value="UniProtKB-UniRule"/>
</dbReference>
<dbReference type="FunFam" id="3.30.1360.120:FF:000003">
    <property type="entry name" value="tRNA modification GTPase MnmE"/>
    <property type="match status" value="1"/>
</dbReference>
<dbReference type="EMBL" id="FJ416453">
    <property type="protein sequence ID" value="ACJ46004.1"/>
    <property type="molecule type" value="Genomic_DNA"/>
</dbReference>
<gene>
    <name evidence="10" type="primary">mnmE</name>
    <name evidence="10" type="synonym">trmE</name>
</gene>
<dbReference type="InterPro" id="IPR031168">
    <property type="entry name" value="G_TrmE"/>
</dbReference>
<evidence type="ECO:0000256" key="4">
    <source>
        <dbReference type="ARBA" id="ARBA00022723"/>
    </source>
</evidence>
<dbReference type="HAMAP" id="MF_00379">
    <property type="entry name" value="GTPase_MnmE"/>
    <property type="match status" value="1"/>
</dbReference>
<dbReference type="Gene3D" id="1.20.120.430">
    <property type="entry name" value="tRNA modification GTPase MnmE domain 2"/>
    <property type="match status" value="1"/>
</dbReference>
<feature type="domain" description="TrmE-type G" evidence="12">
    <location>
        <begin position="226"/>
        <end position="380"/>
    </location>
</feature>
<feature type="binding site" evidence="10">
    <location>
        <position position="129"/>
    </location>
    <ligand>
        <name>(6S)-5-formyl-5,6,7,8-tetrahydrofolate</name>
        <dbReference type="ChEBI" id="CHEBI:57457"/>
    </ligand>
</feature>
<dbReference type="GO" id="GO:0030488">
    <property type="term" value="P:tRNA methylation"/>
    <property type="evidence" value="ECO:0007669"/>
    <property type="project" value="TreeGrafter"/>
</dbReference>
<feature type="binding site" evidence="10">
    <location>
        <begin position="255"/>
        <end position="261"/>
    </location>
    <ligand>
        <name>GTP</name>
        <dbReference type="ChEBI" id="CHEBI:37565"/>
    </ligand>
</feature>
<dbReference type="PROSITE" id="PS51709">
    <property type="entry name" value="G_TRME"/>
    <property type="match status" value="1"/>
</dbReference>
<organism evidence="13">
    <name type="scientific">Palm lethal yellowing phytoplasma</name>
    <dbReference type="NCBI Taxonomy" id="39646"/>
    <lineage>
        <taxon>Bacteria</taxon>
        <taxon>Bacillati</taxon>
        <taxon>Mycoplasmatota</taxon>
        <taxon>Mollicutes</taxon>
        <taxon>Acholeplasmatales</taxon>
        <taxon>Acholeplasmataceae</taxon>
        <taxon>Candidatus Phytoplasma</taxon>
        <taxon>16SrIV (Coconut lethal yellows group)</taxon>
    </lineage>
</organism>